<comment type="caution">
    <text evidence="1">The sequence shown here is derived from an EMBL/GenBank/DDBJ whole genome shotgun (WGS) entry which is preliminary data.</text>
</comment>
<organism evidence="1 2">
    <name type="scientific">Desulfobaculum xiamenense</name>
    <dbReference type="NCBI Taxonomy" id="995050"/>
    <lineage>
        <taxon>Bacteria</taxon>
        <taxon>Pseudomonadati</taxon>
        <taxon>Thermodesulfobacteriota</taxon>
        <taxon>Desulfovibrionia</taxon>
        <taxon>Desulfovibrionales</taxon>
        <taxon>Desulfovibrionaceae</taxon>
        <taxon>Desulfobaculum</taxon>
    </lineage>
</organism>
<evidence type="ECO:0000313" key="2">
    <source>
        <dbReference type="Proteomes" id="UP000580856"/>
    </source>
</evidence>
<evidence type="ECO:0000313" key="1">
    <source>
        <dbReference type="EMBL" id="NJB66974.1"/>
    </source>
</evidence>
<dbReference type="Proteomes" id="UP000580856">
    <property type="component" value="Unassembled WGS sequence"/>
</dbReference>
<reference evidence="1 2" key="1">
    <citation type="submission" date="2020-03" db="EMBL/GenBank/DDBJ databases">
        <title>Genomic Encyclopedia of Type Strains, Phase IV (KMG-IV): sequencing the most valuable type-strain genomes for metagenomic binning, comparative biology and taxonomic classification.</title>
        <authorList>
            <person name="Goeker M."/>
        </authorList>
    </citation>
    <scope>NUCLEOTIDE SEQUENCE [LARGE SCALE GENOMIC DNA]</scope>
    <source>
        <strain evidence="1 2">DSM 24233</strain>
    </source>
</reference>
<keyword evidence="2" id="KW-1185">Reference proteome</keyword>
<protein>
    <submittedName>
        <fullName evidence="1">Uncharacterized protein</fullName>
    </submittedName>
</protein>
<dbReference type="RefSeq" id="WP_342448573.1">
    <property type="nucleotide sequence ID" value="NZ_JAATJA010000001.1"/>
</dbReference>
<proteinExistence type="predicted"/>
<sequence>MTARSYQIKTMLRTYGRQLNCARRLARFKRTLAAAEAEDEVEISRLARRRVLVEQVAREIVENLMASGSTNQTVQEIRSALESEFGDTLELTYPPAEADMRIYRQTNEGPIEVSIEERNAIIKRLWEITLEKVDDTML</sequence>
<name>A0A846QP34_9BACT</name>
<dbReference type="NCBIfam" id="NF041863">
    <property type="entry name" value="DVU0524_fam"/>
    <property type="match status" value="1"/>
</dbReference>
<dbReference type="InterPro" id="IPR049840">
    <property type="entry name" value="DVU0524-like"/>
</dbReference>
<dbReference type="EMBL" id="JAATJA010000001">
    <property type="protein sequence ID" value="NJB66974.1"/>
    <property type="molecule type" value="Genomic_DNA"/>
</dbReference>
<dbReference type="AlphaFoldDB" id="A0A846QP34"/>
<gene>
    <name evidence="1" type="ORF">GGQ74_000614</name>
</gene>
<accession>A0A846QP34</accession>